<evidence type="ECO:0000256" key="3">
    <source>
        <dbReference type="ARBA" id="ARBA00022989"/>
    </source>
</evidence>
<feature type="compositionally biased region" description="Low complexity" evidence="6">
    <location>
        <begin position="332"/>
        <end position="349"/>
    </location>
</feature>
<comment type="similarity">
    <text evidence="5">Belongs to the SAT4 family.</text>
</comment>
<dbReference type="InterPro" id="IPR052337">
    <property type="entry name" value="SAT4-like"/>
</dbReference>
<dbReference type="GO" id="GO:0016020">
    <property type="term" value="C:membrane"/>
    <property type="evidence" value="ECO:0007669"/>
    <property type="project" value="UniProtKB-SubCell"/>
</dbReference>
<proteinExistence type="inferred from homology"/>
<feature type="transmembrane region" description="Helical" evidence="7">
    <location>
        <begin position="208"/>
        <end position="228"/>
    </location>
</feature>
<keyword evidence="3 7" id="KW-1133">Transmembrane helix</keyword>
<feature type="transmembrane region" description="Helical" evidence="7">
    <location>
        <begin position="91"/>
        <end position="115"/>
    </location>
</feature>
<comment type="caution">
    <text evidence="9">The sequence shown here is derived from an EMBL/GenBank/DDBJ whole genome shotgun (WGS) entry which is preliminary data.</text>
</comment>
<dbReference type="EMBL" id="ML996090">
    <property type="protein sequence ID" value="KAF2149812.1"/>
    <property type="molecule type" value="Genomic_DNA"/>
</dbReference>
<evidence type="ECO:0000256" key="7">
    <source>
        <dbReference type="SAM" id="Phobius"/>
    </source>
</evidence>
<protein>
    <recommendedName>
        <fullName evidence="8">Rhodopsin domain-containing protein</fullName>
    </recommendedName>
</protein>
<keyword evidence="4 7" id="KW-0472">Membrane</keyword>
<feature type="transmembrane region" description="Helical" evidence="7">
    <location>
        <begin position="171"/>
        <end position="196"/>
    </location>
</feature>
<reference evidence="9" key="1">
    <citation type="journal article" date="2020" name="Stud. Mycol.">
        <title>101 Dothideomycetes genomes: a test case for predicting lifestyles and emergence of pathogens.</title>
        <authorList>
            <person name="Haridas S."/>
            <person name="Albert R."/>
            <person name="Binder M."/>
            <person name="Bloem J."/>
            <person name="Labutti K."/>
            <person name="Salamov A."/>
            <person name="Andreopoulos B."/>
            <person name="Baker S."/>
            <person name="Barry K."/>
            <person name="Bills G."/>
            <person name="Bluhm B."/>
            <person name="Cannon C."/>
            <person name="Castanera R."/>
            <person name="Culley D."/>
            <person name="Daum C."/>
            <person name="Ezra D."/>
            <person name="Gonzalez J."/>
            <person name="Henrissat B."/>
            <person name="Kuo A."/>
            <person name="Liang C."/>
            <person name="Lipzen A."/>
            <person name="Lutzoni F."/>
            <person name="Magnuson J."/>
            <person name="Mondo S."/>
            <person name="Nolan M."/>
            <person name="Ohm R."/>
            <person name="Pangilinan J."/>
            <person name="Park H.-J."/>
            <person name="Ramirez L."/>
            <person name="Alfaro M."/>
            <person name="Sun H."/>
            <person name="Tritt A."/>
            <person name="Yoshinaga Y."/>
            <person name="Zwiers L.-H."/>
            <person name="Turgeon B."/>
            <person name="Goodwin S."/>
            <person name="Spatafora J."/>
            <person name="Crous P."/>
            <person name="Grigoriev I."/>
        </authorList>
    </citation>
    <scope>NUCLEOTIDE SEQUENCE</scope>
    <source>
        <strain evidence="9">CBS 260.36</strain>
    </source>
</reference>
<evidence type="ECO:0000256" key="1">
    <source>
        <dbReference type="ARBA" id="ARBA00004141"/>
    </source>
</evidence>
<evidence type="ECO:0000256" key="2">
    <source>
        <dbReference type="ARBA" id="ARBA00022692"/>
    </source>
</evidence>
<dbReference type="PANTHER" id="PTHR33048">
    <property type="entry name" value="PTH11-LIKE INTEGRAL MEMBRANE PROTEIN (AFU_ORTHOLOGUE AFUA_5G11245)"/>
    <property type="match status" value="1"/>
</dbReference>
<dbReference type="Pfam" id="PF20684">
    <property type="entry name" value="Fung_rhodopsin"/>
    <property type="match status" value="1"/>
</dbReference>
<evidence type="ECO:0000256" key="6">
    <source>
        <dbReference type="SAM" id="MobiDB-lite"/>
    </source>
</evidence>
<sequence>MILPRQQGIGGRGAGLFITSIVMTTLAAVFVGARLTYRLYTRRAGWDDWTIVMSSAISIVLTITMCEAIVNGYGQHKADLTKQQLRLAMEWYYYAQIVYKLIIGLTKISILASYLRIFTTSRLFRAACWSTIATVLMWTIGSTVATILQCIPIQAAWNKAVKGAKCTNSDVFWLAYGGINIATDLMILILPIRPVLQLKMRLREKVGLLLAFMVGTFVILTSILRVVAVKASVQNKEDATYNFVPRGTWTLVEANIGIVCACLPALRKPLLSLVSSQKMFTTANDSQEQSLAASKAMDSAIPLSANHSFREARSKPIMLTREYQVEEFVGTSSRAGARPSSSANRSYEM</sequence>
<keyword evidence="2 7" id="KW-0812">Transmembrane</keyword>
<name>A0A9P4ITP3_9PEZI</name>
<feature type="transmembrane region" description="Helical" evidence="7">
    <location>
        <begin position="49"/>
        <end position="71"/>
    </location>
</feature>
<comment type="subcellular location">
    <subcellularLocation>
        <location evidence="1">Membrane</location>
        <topology evidence="1">Multi-pass membrane protein</topology>
    </subcellularLocation>
</comment>
<evidence type="ECO:0000313" key="10">
    <source>
        <dbReference type="Proteomes" id="UP000799439"/>
    </source>
</evidence>
<evidence type="ECO:0000256" key="5">
    <source>
        <dbReference type="ARBA" id="ARBA00038359"/>
    </source>
</evidence>
<feature type="transmembrane region" description="Helical" evidence="7">
    <location>
        <begin position="127"/>
        <end position="151"/>
    </location>
</feature>
<keyword evidence="10" id="KW-1185">Reference proteome</keyword>
<evidence type="ECO:0000256" key="4">
    <source>
        <dbReference type="ARBA" id="ARBA00023136"/>
    </source>
</evidence>
<evidence type="ECO:0000259" key="8">
    <source>
        <dbReference type="Pfam" id="PF20684"/>
    </source>
</evidence>
<dbReference type="InterPro" id="IPR049326">
    <property type="entry name" value="Rhodopsin_dom_fungi"/>
</dbReference>
<feature type="region of interest" description="Disordered" evidence="6">
    <location>
        <begin position="330"/>
        <end position="349"/>
    </location>
</feature>
<dbReference type="Proteomes" id="UP000799439">
    <property type="component" value="Unassembled WGS sequence"/>
</dbReference>
<dbReference type="AlphaFoldDB" id="A0A9P4ITP3"/>
<feature type="domain" description="Rhodopsin" evidence="8">
    <location>
        <begin position="33"/>
        <end position="270"/>
    </location>
</feature>
<organism evidence="9 10">
    <name type="scientific">Myriangium duriaei CBS 260.36</name>
    <dbReference type="NCBI Taxonomy" id="1168546"/>
    <lineage>
        <taxon>Eukaryota</taxon>
        <taxon>Fungi</taxon>
        <taxon>Dikarya</taxon>
        <taxon>Ascomycota</taxon>
        <taxon>Pezizomycotina</taxon>
        <taxon>Dothideomycetes</taxon>
        <taxon>Dothideomycetidae</taxon>
        <taxon>Myriangiales</taxon>
        <taxon>Myriangiaceae</taxon>
        <taxon>Myriangium</taxon>
    </lineage>
</organism>
<dbReference type="OrthoDB" id="5278984at2759"/>
<gene>
    <name evidence="9" type="ORF">K461DRAFT_281029</name>
</gene>
<dbReference type="PANTHER" id="PTHR33048:SF55">
    <property type="entry name" value="INTEGRAL MEMBRANE PROTEIN"/>
    <property type="match status" value="1"/>
</dbReference>
<accession>A0A9P4ITP3</accession>
<feature type="transmembrane region" description="Helical" evidence="7">
    <location>
        <begin position="14"/>
        <end position="37"/>
    </location>
</feature>
<evidence type="ECO:0000313" key="9">
    <source>
        <dbReference type="EMBL" id="KAF2149812.1"/>
    </source>
</evidence>